<feature type="compositionally biased region" description="Basic and acidic residues" evidence="1">
    <location>
        <begin position="241"/>
        <end position="250"/>
    </location>
</feature>
<dbReference type="RefSeq" id="WP_062798706.1">
    <property type="nucleotide sequence ID" value="NZ_CP014844.1"/>
</dbReference>
<evidence type="ECO:0000313" key="3">
    <source>
        <dbReference type="Proteomes" id="UP000075238"/>
    </source>
</evidence>
<proteinExistence type="predicted"/>
<dbReference type="EMBL" id="CP014844">
    <property type="protein sequence ID" value="AMR77973.1"/>
    <property type="molecule type" value="Genomic_DNA"/>
</dbReference>
<name>A0A142JIR1_9BURK</name>
<keyword evidence="3" id="KW-1185">Reference proteome</keyword>
<gene>
    <name evidence="2" type="ORF">A2G96_09595</name>
</gene>
<feature type="region of interest" description="Disordered" evidence="1">
    <location>
        <begin position="133"/>
        <end position="303"/>
    </location>
</feature>
<dbReference type="KEGG" id="cnan:A2G96_09595"/>
<feature type="compositionally biased region" description="Low complexity" evidence="1">
    <location>
        <begin position="206"/>
        <end position="220"/>
    </location>
</feature>
<evidence type="ECO:0000256" key="1">
    <source>
        <dbReference type="SAM" id="MobiDB-lite"/>
    </source>
</evidence>
<dbReference type="STRING" id="1796606.A2G96_09595"/>
<sequence>MSDATIARRGALRRVSAVDFASADETLRTAALLLVPEDQTQRQVFEKLMPNLYVLRNKGFSWAQLTKLLNECGLHLQPSTVRTYYSEMLAARMDICQARMNEQIAVMAAVRSETVGMDLSAISGRVQSFMQQQQQTALARMDALSPPAMPSRSMEAEPSRRVIPAPAGAPTQRPKSRPSAPAPQPPQYADGGSDDDGNTPSGEFGLLGLSGPSQQSQSGPAGFFTLDTEQAPQARPAAPSERPKTDRREAQPPVRSQTALAPAERAPVAVSQVGVASAPTQGVARKRTSPLQEGVPPLKRRDNVPAHVYEPGELEHPAIPGLMLSLEQRLYGASLEYFDEDGDEAGVIKVETPDEKRFRVVWRQTVPITPTRTAASFTRMDPTLFSPQS</sequence>
<organism evidence="2 3">
    <name type="scientific">Cupriavidus nantongensis</name>
    <dbReference type="NCBI Taxonomy" id="1796606"/>
    <lineage>
        <taxon>Bacteria</taxon>
        <taxon>Pseudomonadati</taxon>
        <taxon>Pseudomonadota</taxon>
        <taxon>Betaproteobacteria</taxon>
        <taxon>Burkholderiales</taxon>
        <taxon>Burkholderiaceae</taxon>
        <taxon>Cupriavidus</taxon>
    </lineage>
</organism>
<dbReference type="OrthoDB" id="9157288at2"/>
<protein>
    <submittedName>
        <fullName evidence="2">Uncharacterized protein</fullName>
    </submittedName>
</protein>
<dbReference type="AlphaFoldDB" id="A0A142JIR1"/>
<dbReference type="Proteomes" id="UP000075238">
    <property type="component" value="Chromosome 1"/>
</dbReference>
<accession>A0A142JIR1</accession>
<reference evidence="2 3" key="1">
    <citation type="submission" date="2016-03" db="EMBL/GenBank/DDBJ databases">
        <title>Complete genome sequence of a novel chlorpyrifos degrading bacterium, Cupriavidus nantongensis sp. X1.</title>
        <authorList>
            <person name="Fang L."/>
        </authorList>
    </citation>
    <scope>NUCLEOTIDE SEQUENCE [LARGE SCALE GENOMIC DNA]</scope>
    <source>
        <strain evidence="2 3">X1</strain>
    </source>
</reference>
<evidence type="ECO:0000313" key="2">
    <source>
        <dbReference type="EMBL" id="AMR77973.1"/>
    </source>
</evidence>